<dbReference type="FunFam" id="1.20.1070.10:FF:000012">
    <property type="entry name" value="Olfactory receptor"/>
    <property type="match status" value="1"/>
</dbReference>
<comment type="similarity">
    <text evidence="2">Belongs to the G-protein coupled receptor 1 family.</text>
</comment>
<dbReference type="Gene3D" id="1.20.1070.10">
    <property type="entry name" value="Rhodopsin 7-helix transmembrane proteins"/>
    <property type="match status" value="1"/>
</dbReference>
<dbReference type="InterPro" id="IPR000725">
    <property type="entry name" value="Olfact_rcpt"/>
</dbReference>
<comment type="caution">
    <text evidence="12">The sequence shown here is derived from an EMBL/GenBank/DDBJ whole genome shotgun (WGS) entry which is preliminary data.</text>
</comment>
<evidence type="ECO:0000256" key="6">
    <source>
        <dbReference type="ARBA" id="ARBA00023136"/>
    </source>
</evidence>
<dbReference type="PRINTS" id="PR00245">
    <property type="entry name" value="OLFACTORYR"/>
</dbReference>
<name>A0AA41T8B2_SCICA</name>
<evidence type="ECO:0000256" key="3">
    <source>
        <dbReference type="ARBA" id="ARBA00022692"/>
    </source>
</evidence>
<dbReference type="AlphaFoldDB" id="A0AA41T8B2"/>
<gene>
    <name evidence="12" type="ORF">SUZIE_199595</name>
</gene>
<dbReference type="GO" id="GO:0004930">
    <property type="term" value="F:G protein-coupled receptor activity"/>
    <property type="evidence" value="ECO:0007669"/>
    <property type="project" value="UniProtKB-KW"/>
</dbReference>
<evidence type="ECO:0000256" key="8">
    <source>
        <dbReference type="ARBA" id="ARBA00023170"/>
    </source>
</evidence>
<sequence>MDVKNSFMISEFVLLGLTSTWELEIFFFCIFLLTYAAIMAGNLFIVIMVTCDSHLHSKPMYFLLGNLSFLDMSISTITTPKMITDFLREKKTISLWGCMAQMFFLHFLGGSEMTLLIVMAVDHYIAICKPLHYTSIMSCRVLVGSGLLSWAVGFVHTMSQMVFTVTLPFCGPNVVDDIFCELPLVIKLACTETYVLELLVIADSGLLSFTCFTLLLISYTVILVTVPHGSSDGLSRALSTLSAHITMVTLFFGPCIFIYTWPFSILSMDKFLSVFYSVITPLLNPIIYTLRNREMKSAMSRMKTQCINFRHTFWTTTMKMNGISGKLM</sequence>
<dbReference type="InterPro" id="IPR017452">
    <property type="entry name" value="GPCR_Rhodpsn_7TM"/>
</dbReference>
<evidence type="ECO:0000313" key="12">
    <source>
        <dbReference type="EMBL" id="MBZ3888766.1"/>
    </source>
</evidence>
<feature type="domain" description="G-protein coupled receptors family 1 profile" evidence="11">
    <location>
        <begin position="41"/>
        <end position="288"/>
    </location>
</feature>
<dbReference type="CDD" id="cd15226">
    <property type="entry name" value="7tmA_OR4-like"/>
    <property type="match status" value="1"/>
</dbReference>
<dbReference type="SUPFAM" id="SSF81321">
    <property type="entry name" value="Family A G protein-coupled receptor-like"/>
    <property type="match status" value="1"/>
</dbReference>
<keyword evidence="4 10" id="KW-1133">Transmembrane helix</keyword>
<organism evidence="12 13">
    <name type="scientific">Sciurus carolinensis</name>
    <name type="common">Eastern gray squirrel</name>
    <dbReference type="NCBI Taxonomy" id="30640"/>
    <lineage>
        <taxon>Eukaryota</taxon>
        <taxon>Metazoa</taxon>
        <taxon>Chordata</taxon>
        <taxon>Craniata</taxon>
        <taxon>Vertebrata</taxon>
        <taxon>Euteleostomi</taxon>
        <taxon>Mammalia</taxon>
        <taxon>Eutheria</taxon>
        <taxon>Euarchontoglires</taxon>
        <taxon>Glires</taxon>
        <taxon>Rodentia</taxon>
        <taxon>Sciuromorpha</taxon>
        <taxon>Sciuridae</taxon>
        <taxon>Sciurinae</taxon>
        <taxon>Sciurini</taxon>
        <taxon>Sciurus</taxon>
    </lineage>
</organism>
<keyword evidence="5" id="KW-0297">G-protein coupled receptor</keyword>
<dbReference type="GO" id="GO:0004984">
    <property type="term" value="F:olfactory receptor activity"/>
    <property type="evidence" value="ECO:0007669"/>
    <property type="project" value="InterPro"/>
</dbReference>
<feature type="transmembrane region" description="Helical" evidence="10">
    <location>
        <begin position="61"/>
        <end position="83"/>
    </location>
</feature>
<keyword evidence="9" id="KW-0807">Transducer</keyword>
<dbReference type="InterPro" id="IPR050427">
    <property type="entry name" value="Olfactory_Receptors"/>
</dbReference>
<comment type="subcellular location">
    <subcellularLocation>
        <location evidence="1">Membrane</location>
        <topology evidence="1">Multi-pass membrane protein</topology>
    </subcellularLocation>
</comment>
<evidence type="ECO:0000256" key="1">
    <source>
        <dbReference type="ARBA" id="ARBA00004141"/>
    </source>
</evidence>
<keyword evidence="8 12" id="KW-0675">Receptor</keyword>
<evidence type="ECO:0000256" key="2">
    <source>
        <dbReference type="ARBA" id="ARBA00010663"/>
    </source>
</evidence>
<dbReference type="GO" id="GO:0005886">
    <property type="term" value="C:plasma membrane"/>
    <property type="evidence" value="ECO:0007669"/>
    <property type="project" value="UniProtKB-ARBA"/>
</dbReference>
<feature type="transmembrane region" description="Helical" evidence="10">
    <location>
        <begin position="139"/>
        <end position="159"/>
    </location>
</feature>
<dbReference type="Pfam" id="PF13853">
    <property type="entry name" value="7tm_4"/>
    <property type="match status" value="1"/>
</dbReference>
<keyword evidence="13" id="KW-1185">Reference proteome</keyword>
<dbReference type="EMBL" id="JAATJV010425823">
    <property type="protein sequence ID" value="MBZ3888766.1"/>
    <property type="molecule type" value="Genomic_DNA"/>
</dbReference>
<evidence type="ECO:0000259" key="11">
    <source>
        <dbReference type="PROSITE" id="PS50262"/>
    </source>
</evidence>
<dbReference type="PRINTS" id="PR00237">
    <property type="entry name" value="GPCRRHODOPSN"/>
</dbReference>
<feature type="transmembrane region" description="Helical" evidence="10">
    <location>
        <begin position="25"/>
        <end position="49"/>
    </location>
</feature>
<evidence type="ECO:0000256" key="9">
    <source>
        <dbReference type="ARBA" id="ARBA00023224"/>
    </source>
</evidence>
<dbReference type="PANTHER" id="PTHR48002">
    <property type="entry name" value="OLFACTORY RECEPTOR"/>
    <property type="match status" value="1"/>
</dbReference>
<protein>
    <submittedName>
        <fullName evidence="12">Olfactory receptor 4L1</fullName>
    </submittedName>
</protein>
<evidence type="ECO:0000313" key="13">
    <source>
        <dbReference type="Proteomes" id="UP001166674"/>
    </source>
</evidence>
<feature type="transmembrane region" description="Helical" evidence="10">
    <location>
        <begin position="271"/>
        <end position="290"/>
    </location>
</feature>
<feature type="transmembrane region" description="Helical" evidence="10">
    <location>
        <begin position="103"/>
        <end position="127"/>
    </location>
</feature>
<dbReference type="InterPro" id="IPR000276">
    <property type="entry name" value="GPCR_Rhodpsn"/>
</dbReference>
<evidence type="ECO:0000256" key="7">
    <source>
        <dbReference type="ARBA" id="ARBA00023157"/>
    </source>
</evidence>
<keyword evidence="7" id="KW-1015">Disulfide bond</keyword>
<dbReference type="Proteomes" id="UP001166674">
    <property type="component" value="Unassembled WGS sequence"/>
</dbReference>
<keyword evidence="6 10" id="KW-0472">Membrane</keyword>
<feature type="transmembrane region" description="Helical" evidence="10">
    <location>
        <begin position="206"/>
        <end position="226"/>
    </location>
</feature>
<evidence type="ECO:0000256" key="10">
    <source>
        <dbReference type="SAM" id="Phobius"/>
    </source>
</evidence>
<keyword evidence="3 10" id="KW-0812">Transmembrane</keyword>
<reference evidence="12" key="1">
    <citation type="submission" date="2020-03" db="EMBL/GenBank/DDBJ databases">
        <title>Studies in the Genomics of Life Span.</title>
        <authorList>
            <person name="Glass D."/>
        </authorList>
    </citation>
    <scope>NUCLEOTIDE SEQUENCE</scope>
    <source>
        <strain evidence="12">SUZIE</strain>
        <tissue evidence="12">Muscle</tissue>
    </source>
</reference>
<feature type="transmembrane region" description="Helical" evidence="10">
    <location>
        <begin position="238"/>
        <end position="259"/>
    </location>
</feature>
<dbReference type="PROSITE" id="PS50262">
    <property type="entry name" value="G_PROTEIN_RECEP_F1_2"/>
    <property type="match status" value="1"/>
</dbReference>
<evidence type="ECO:0000256" key="4">
    <source>
        <dbReference type="ARBA" id="ARBA00022989"/>
    </source>
</evidence>
<accession>A0AA41T8B2</accession>
<evidence type="ECO:0000256" key="5">
    <source>
        <dbReference type="ARBA" id="ARBA00023040"/>
    </source>
</evidence>
<proteinExistence type="inferred from homology"/>